<dbReference type="CDD" id="cd16433">
    <property type="entry name" value="CheB"/>
    <property type="match status" value="1"/>
</dbReference>
<dbReference type="GO" id="GO:0006935">
    <property type="term" value="P:chemotaxis"/>
    <property type="evidence" value="ECO:0007669"/>
    <property type="project" value="UniProtKB-UniRule"/>
</dbReference>
<keyword evidence="4" id="KW-0145">Chemotaxis</keyword>
<dbReference type="EC" id="3.1.1.61" evidence="2"/>
<evidence type="ECO:0000256" key="1">
    <source>
        <dbReference type="ARBA" id="ARBA00022801"/>
    </source>
</evidence>
<dbReference type="PANTHER" id="PTHR42872:SF6">
    <property type="entry name" value="PROTEIN-GLUTAMATE METHYLESTERASE_PROTEIN-GLUTAMINE GLUTAMINASE"/>
    <property type="match status" value="1"/>
</dbReference>
<feature type="domain" description="CheB-type methylesterase" evidence="6">
    <location>
        <begin position="14"/>
        <end position="196"/>
    </location>
</feature>
<dbReference type="AlphaFoldDB" id="A0A5N6BVJ0"/>
<comment type="caution">
    <text evidence="7">The sequence shown here is derived from an EMBL/GenBank/DDBJ whole genome shotgun (WGS) entry which is preliminary data.</text>
</comment>
<gene>
    <name evidence="7" type="ORF">FH610_015430</name>
</gene>
<dbReference type="SUPFAM" id="SSF52738">
    <property type="entry name" value="Methylesterase CheB, C-terminal domain"/>
    <property type="match status" value="1"/>
</dbReference>
<evidence type="ECO:0000256" key="2">
    <source>
        <dbReference type="ARBA" id="ARBA00039140"/>
    </source>
</evidence>
<dbReference type="PIRSF" id="PIRSF036461">
    <property type="entry name" value="Chmtx_methlestr"/>
    <property type="match status" value="1"/>
</dbReference>
<dbReference type="PROSITE" id="PS50122">
    <property type="entry name" value="CHEB"/>
    <property type="match status" value="1"/>
</dbReference>
<reference evidence="7 8" key="1">
    <citation type="submission" date="2019-10" db="EMBL/GenBank/DDBJ databases">
        <title>Nonomuraea sp. nov., isolated from Phyllanthus amarus.</title>
        <authorList>
            <person name="Klykleung N."/>
            <person name="Tanasupawat S."/>
        </authorList>
    </citation>
    <scope>NUCLEOTIDE SEQUENCE [LARGE SCALE GENOMIC DNA]</scope>
    <source>
        <strain evidence="7 8">CR1-09</strain>
    </source>
</reference>
<dbReference type="Proteomes" id="UP000313066">
    <property type="component" value="Unassembled WGS sequence"/>
</dbReference>
<proteinExistence type="predicted"/>
<protein>
    <recommendedName>
        <fullName evidence="2">protein-glutamate methylesterase</fullName>
        <ecNumber evidence="2">3.1.1.61</ecNumber>
    </recommendedName>
</protein>
<feature type="active site" evidence="4">
    <location>
        <position position="53"/>
    </location>
</feature>
<dbReference type="Gene3D" id="3.40.50.180">
    <property type="entry name" value="Methylesterase CheB, C-terminal domain"/>
    <property type="match status" value="1"/>
</dbReference>
<feature type="region of interest" description="Disordered" evidence="5">
    <location>
        <begin position="332"/>
        <end position="353"/>
    </location>
</feature>
<comment type="catalytic activity">
    <reaction evidence="3">
        <text>[protein]-L-glutamate 5-O-methyl ester + H2O = L-glutamyl-[protein] + methanol + H(+)</text>
        <dbReference type="Rhea" id="RHEA:23236"/>
        <dbReference type="Rhea" id="RHEA-COMP:10208"/>
        <dbReference type="Rhea" id="RHEA-COMP:10311"/>
        <dbReference type="ChEBI" id="CHEBI:15377"/>
        <dbReference type="ChEBI" id="CHEBI:15378"/>
        <dbReference type="ChEBI" id="CHEBI:17790"/>
        <dbReference type="ChEBI" id="CHEBI:29973"/>
        <dbReference type="ChEBI" id="CHEBI:82795"/>
        <dbReference type="EC" id="3.1.1.61"/>
    </reaction>
</comment>
<dbReference type="GO" id="GO:0005737">
    <property type="term" value="C:cytoplasm"/>
    <property type="evidence" value="ECO:0007669"/>
    <property type="project" value="InterPro"/>
</dbReference>
<dbReference type="PANTHER" id="PTHR42872">
    <property type="entry name" value="PROTEIN-GLUTAMATE METHYLESTERASE/PROTEIN-GLUTAMINE GLUTAMINASE"/>
    <property type="match status" value="1"/>
</dbReference>
<dbReference type="GO" id="GO:0000156">
    <property type="term" value="F:phosphorelay response regulator activity"/>
    <property type="evidence" value="ECO:0007669"/>
    <property type="project" value="InterPro"/>
</dbReference>
<evidence type="ECO:0000313" key="7">
    <source>
        <dbReference type="EMBL" id="KAB8184499.1"/>
    </source>
</evidence>
<feature type="active site" evidence="4">
    <location>
        <position position="145"/>
    </location>
</feature>
<evidence type="ECO:0000256" key="5">
    <source>
        <dbReference type="SAM" id="MobiDB-lite"/>
    </source>
</evidence>
<evidence type="ECO:0000259" key="6">
    <source>
        <dbReference type="PROSITE" id="PS50122"/>
    </source>
</evidence>
<accession>A0A5N6BVJ0</accession>
<keyword evidence="1 4" id="KW-0378">Hydrolase</keyword>
<name>A0A5N6BVJ0_9ACTN</name>
<dbReference type="InterPro" id="IPR011247">
    <property type="entry name" value="Chemotax_prot-Glu_Me-esterase"/>
</dbReference>
<dbReference type="EMBL" id="VDMA02000007">
    <property type="protein sequence ID" value="KAB8184499.1"/>
    <property type="molecule type" value="Genomic_DNA"/>
</dbReference>
<dbReference type="GO" id="GO:0008984">
    <property type="term" value="F:protein-glutamate methylesterase activity"/>
    <property type="evidence" value="ECO:0007669"/>
    <property type="project" value="UniProtKB-EC"/>
</dbReference>
<keyword evidence="8" id="KW-1185">Reference proteome</keyword>
<evidence type="ECO:0000313" key="8">
    <source>
        <dbReference type="Proteomes" id="UP000313066"/>
    </source>
</evidence>
<feature type="active site" evidence="4">
    <location>
        <position position="26"/>
    </location>
</feature>
<dbReference type="Pfam" id="PF01339">
    <property type="entry name" value="CheB_methylest"/>
    <property type="match status" value="1"/>
</dbReference>
<evidence type="ECO:0000256" key="4">
    <source>
        <dbReference type="PROSITE-ProRule" id="PRU00050"/>
    </source>
</evidence>
<dbReference type="InterPro" id="IPR035909">
    <property type="entry name" value="CheB_C"/>
</dbReference>
<organism evidence="7 8">
    <name type="scientific">Microbispora catharanthi</name>
    <dbReference type="NCBI Taxonomy" id="1712871"/>
    <lineage>
        <taxon>Bacteria</taxon>
        <taxon>Bacillati</taxon>
        <taxon>Actinomycetota</taxon>
        <taxon>Actinomycetes</taxon>
        <taxon>Streptosporangiales</taxon>
        <taxon>Streptosporangiaceae</taxon>
        <taxon>Microbispora</taxon>
    </lineage>
</organism>
<sequence length="353" mass="37937">MTPALQGYGAFVGVLMQRDVVVVAASAGGIEALRTLLGNLPAGLRASVLVVLHISPRAGSALPGILDRAGPLKSAAAQDGEPLLHGRVYVAPPDLHLLLDGENVRLSRGPRHNGHRPAADPLFMSAAAFAGSRTLAVVLSGTLDDGARGCAEVERRGGLVAVQDPEEAPFDGMPRAAVAATRRPMVSSVREIAQWIARECEGTASPPRETEVDRKLRHELDAFFSAGVPGPPPGRFSALSCPDCNGPLYEVASPPNGHYQCMVGHAWSMESMVDGQSEAVERAFWVAILRIEERLRLLTRMLGNAEERGQALVARRLRQQTERDRDALETLRHLQSRIGREAPAPVTHGDERR</sequence>
<dbReference type="InterPro" id="IPR000673">
    <property type="entry name" value="Sig_transdc_resp-reg_Me-estase"/>
</dbReference>
<evidence type="ECO:0000256" key="3">
    <source>
        <dbReference type="ARBA" id="ARBA00048267"/>
    </source>
</evidence>